<organism evidence="1 2">
    <name type="scientific">Elysia crispata</name>
    <name type="common">lettuce slug</name>
    <dbReference type="NCBI Taxonomy" id="231223"/>
    <lineage>
        <taxon>Eukaryota</taxon>
        <taxon>Metazoa</taxon>
        <taxon>Spiralia</taxon>
        <taxon>Lophotrochozoa</taxon>
        <taxon>Mollusca</taxon>
        <taxon>Gastropoda</taxon>
        <taxon>Heterobranchia</taxon>
        <taxon>Euthyneura</taxon>
        <taxon>Panpulmonata</taxon>
        <taxon>Sacoglossa</taxon>
        <taxon>Placobranchoidea</taxon>
        <taxon>Plakobranchidae</taxon>
        <taxon>Elysia</taxon>
    </lineage>
</organism>
<sequence>MRWHIQDSPRLCQVIHLSCSVLTSRAAAVRSHDCLTIPGVVKDVQLDQVTVTRGSHGHSVSHDVARKRAACAPHSYSSVKWQPHIDQNFVK</sequence>
<accession>A0AAE1AUH3</accession>
<evidence type="ECO:0000313" key="2">
    <source>
        <dbReference type="Proteomes" id="UP001283361"/>
    </source>
</evidence>
<keyword evidence="2" id="KW-1185">Reference proteome</keyword>
<gene>
    <name evidence="1" type="ORF">RRG08_060945</name>
</gene>
<proteinExistence type="predicted"/>
<name>A0AAE1AUH3_9GAST</name>
<reference evidence="1" key="1">
    <citation type="journal article" date="2023" name="G3 (Bethesda)">
        <title>A reference genome for the long-term kleptoplast-retaining sea slug Elysia crispata morphotype clarki.</title>
        <authorList>
            <person name="Eastman K.E."/>
            <person name="Pendleton A.L."/>
            <person name="Shaikh M.A."/>
            <person name="Suttiyut T."/>
            <person name="Ogas R."/>
            <person name="Tomko P."/>
            <person name="Gavelis G."/>
            <person name="Widhalm J.R."/>
            <person name="Wisecaver J.H."/>
        </authorList>
    </citation>
    <scope>NUCLEOTIDE SEQUENCE</scope>
    <source>
        <strain evidence="1">ECLA1</strain>
    </source>
</reference>
<evidence type="ECO:0000313" key="1">
    <source>
        <dbReference type="EMBL" id="KAK3794274.1"/>
    </source>
</evidence>
<dbReference type="AlphaFoldDB" id="A0AAE1AUH3"/>
<protein>
    <submittedName>
        <fullName evidence="1">Uncharacterized protein</fullName>
    </submittedName>
</protein>
<comment type="caution">
    <text evidence="1">The sequence shown here is derived from an EMBL/GenBank/DDBJ whole genome shotgun (WGS) entry which is preliminary data.</text>
</comment>
<dbReference type="Proteomes" id="UP001283361">
    <property type="component" value="Unassembled WGS sequence"/>
</dbReference>
<dbReference type="EMBL" id="JAWDGP010001129">
    <property type="protein sequence ID" value="KAK3794274.1"/>
    <property type="molecule type" value="Genomic_DNA"/>
</dbReference>